<dbReference type="AlphaFoldDB" id="A0A3N0I7L4"/>
<comment type="caution">
    <text evidence="1">The sequence shown here is derived from an EMBL/GenBank/DDBJ whole genome shotgun (WGS) entry which is preliminary data.</text>
</comment>
<dbReference type="RefSeq" id="WP_123220144.1">
    <property type="nucleotide sequence ID" value="NZ_JACHYQ010000003.1"/>
</dbReference>
<dbReference type="EMBL" id="QIBZ01000021">
    <property type="protein sequence ID" value="RNM33011.1"/>
    <property type="molecule type" value="Genomic_DNA"/>
</dbReference>
<proteinExistence type="predicted"/>
<dbReference type="GeneID" id="98663146"/>
<gene>
    <name evidence="1" type="ORF">DMP05_09075</name>
</gene>
<sequence length="112" mass="12011">MLNLIPDEEVAVIRDSARLDDLGEPIDSRPSREAVRCVVCPGPTSDLGAARPNGARIAYTLHFPKTYRGDLRGCSVEVRGEAFDVVGDPMRTTEAATPGAWNMAVEVARADG</sequence>
<name>A0A3N0I7L4_9ACTN</name>
<reference evidence="2" key="1">
    <citation type="submission" date="2018-05" db="EMBL/GenBank/DDBJ databases">
        <title>Genome Sequencing of selected type strains of the family Eggerthellaceae.</title>
        <authorList>
            <person name="Danylec N."/>
            <person name="Stoll D.A."/>
            <person name="Doetsch A."/>
            <person name="Huch M."/>
        </authorList>
    </citation>
    <scope>NUCLEOTIDE SEQUENCE [LARGE SCALE GENOMIC DNA]</scope>
    <source>
        <strain evidence="2">DSM 22006</strain>
    </source>
</reference>
<evidence type="ECO:0008006" key="3">
    <source>
        <dbReference type="Google" id="ProtNLM"/>
    </source>
</evidence>
<protein>
    <recommendedName>
        <fullName evidence="3">Head-tail adaptor protein</fullName>
    </recommendedName>
</protein>
<dbReference type="OrthoDB" id="3178154at2"/>
<accession>A0A3N0I7L4</accession>
<evidence type="ECO:0000313" key="2">
    <source>
        <dbReference type="Proteomes" id="UP000271472"/>
    </source>
</evidence>
<dbReference type="Proteomes" id="UP000271472">
    <property type="component" value="Unassembled WGS sequence"/>
</dbReference>
<organism evidence="1 2">
    <name type="scientific">Slackia isoflavoniconvertens</name>
    <dbReference type="NCBI Taxonomy" id="572010"/>
    <lineage>
        <taxon>Bacteria</taxon>
        <taxon>Bacillati</taxon>
        <taxon>Actinomycetota</taxon>
        <taxon>Coriobacteriia</taxon>
        <taxon>Eggerthellales</taxon>
        <taxon>Eggerthellaceae</taxon>
        <taxon>Slackia</taxon>
    </lineage>
</organism>
<keyword evidence="2" id="KW-1185">Reference proteome</keyword>
<evidence type="ECO:0000313" key="1">
    <source>
        <dbReference type="EMBL" id="RNM33011.1"/>
    </source>
</evidence>